<name>A0A0C2SWS3_AMAMK</name>
<reference evidence="2 3" key="1">
    <citation type="submission" date="2014-04" db="EMBL/GenBank/DDBJ databases">
        <title>Evolutionary Origins and Diversification of the Mycorrhizal Mutualists.</title>
        <authorList>
            <consortium name="DOE Joint Genome Institute"/>
            <consortium name="Mycorrhizal Genomics Consortium"/>
            <person name="Kohler A."/>
            <person name="Kuo A."/>
            <person name="Nagy L.G."/>
            <person name="Floudas D."/>
            <person name="Copeland A."/>
            <person name="Barry K.W."/>
            <person name="Cichocki N."/>
            <person name="Veneault-Fourrey C."/>
            <person name="LaButti K."/>
            <person name="Lindquist E.A."/>
            <person name="Lipzen A."/>
            <person name="Lundell T."/>
            <person name="Morin E."/>
            <person name="Murat C."/>
            <person name="Riley R."/>
            <person name="Ohm R."/>
            <person name="Sun H."/>
            <person name="Tunlid A."/>
            <person name="Henrissat B."/>
            <person name="Grigoriev I.V."/>
            <person name="Hibbett D.S."/>
            <person name="Martin F."/>
        </authorList>
    </citation>
    <scope>NUCLEOTIDE SEQUENCE [LARGE SCALE GENOMIC DNA]</scope>
    <source>
        <strain evidence="2 3">Koide BX008</strain>
    </source>
</reference>
<dbReference type="Proteomes" id="UP000054549">
    <property type="component" value="Unassembled WGS sequence"/>
</dbReference>
<keyword evidence="3" id="KW-1185">Reference proteome</keyword>
<accession>A0A0C2SWS3</accession>
<sequence length="56" mass="6313">MTQYRLTQDNGLRGSQKVPERWRQNTGGTSALITPIWSTAYQLNGFATSQHHIHSA</sequence>
<feature type="compositionally biased region" description="Polar residues" evidence="1">
    <location>
        <begin position="1"/>
        <end position="10"/>
    </location>
</feature>
<protein>
    <submittedName>
        <fullName evidence="2">Uncharacterized protein</fullName>
    </submittedName>
</protein>
<evidence type="ECO:0000313" key="3">
    <source>
        <dbReference type="Proteomes" id="UP000054549"/>
    </source>
</evidence>
<dbReference type="HOGENOM" id="CLU_3013675_0_0_1"/>
<dbReference type="EMBL" id="KN818335">
    <property type="protein sequence ID" value="KIL58554.1"/>
    <property type="molecule type" value="Genomic_DNA"/>
</dbReference>
<organism evidence="2 3">
    <name type="scientific">Amanita muscaria (strain Koide BX008)</name>
    <dbReference type="NCBI Taxonomy" id="946122"/>
    <lineage>
        <taxon>Eukaryota</taxon>
        <taxon>Fungi</taxon>
        <taxon>Dikarya</taxon>
        <taxon>Basidiomycota</taxon>
        <taxon>Agaricomycotina</taxon>
        <taxon>Agaricomycetes</taxon>
        <taxon>Agaricomycetidae</taxon>
        <taxon>Agaricales</taxon>
        <taxon>Pluteineae</taxon>
        <taxon>Amanitaceae</taxon>
        <taxon>Amanita</taxon>
    </lineage>
</organism>
<proteinExistence type="predicted"/>
<dbReference type="AlphaFoldDB" id="A0A0C2SWS3"/>
<dbReference type="InParanoid" id="A0A0C2SWS3"/>
<evidence type="ECO:0000313" key="2">
    <source>
        <dbReference type="EMBL" id="KIL58554.1"/>
    </source>
</evidence>
<gene>
    <name evidence="2" type="ORF">M378DRAFT_170452</name>
</gene>
<evidence type="ECO:0000256" key="1">
    <source>
        <dbReference type="SAM" id="MobiDB-lite"/>
    </source>
</evidence>
<feature type="region of interest" description="Disordered" evidence="1">
    <location>
        <begin position="1"/>
        <end position="25"/>
    </location>
</feature>